<evidence type="ECO:0000313" key="1">
    <source>
        <dbReference type="EMBL" id="MCR6545260.1"/>
    </source>
</evidence>
<comment type="caution">
    <text evidence="1">The sequence shown here is derived from an EMBL/GenBank/DDBJ whole genome shotgun (WGS) entry which is preliminary data.</text>
</comment>
<keyword evidence="2" id="KW-1185">Reference proteome</keyword>
<dbReference type="Pfam" id="PF08889">
    <property type="entry name" value="WbqC"/>
    <property type="match status" value="1"/>
</dbReference>
<sequence length="235" mass="27777">MREKVGIMQPYFFPYIGYWQLINAVDRYVIRNDVNFIKGGWIHRNKILINGEGHFINLPLRKASSNKYINEIEILNDASNINKILRKIESAYRKAPYYQDVFPVLEKIITQDEENLAKYLQYLIKEICRYLSIETKIYVASEIEMTPGLKGQDRVIDICKILQAELYINAIGGKELYSHEEFNNQGMQLRFLKTSDIMYHQAKDEFVPNLSIIDVMMFNEQKKIKEMLNKYELVE</sequence>
<dbReference type="Proteomes" id="UP001524944">
    <property type="component" value="Unassembled WGS sequence"/>
</dbReference>
<reference evidence="1 2" key="1">
    <citation type="submission" date="2022-08" db="EMBL/GenBank/DDBJ databases">
        <title>Proteogenomics of the novel Dehalobacterium formicoaceticum strain EZ94 highlights a key role of methyltransferases during anaerobic dichloromethane degradation.</title>
        <authorList>
            <person name="Wasmund K."/>
        </authorList>
    </citation>
    <scope>NUCLEOTIDE SEQUENCE [LARGE SCALE GENOMIC DNA]</scope>
    <source>
        <strain evidence="1 2">EZ94</strain>
    </source>
</reference>
<name>A0ABT1Y534_9FIRM</name>
<evidence type="ECO:0000313" key="2">
    <source>
        <dbReference type="Proteomes" id="UP001524944"/>
    </source>
</evidence>
<dbReference type="InterPro" id="IPR014985">
    <property type="entry name" value="WbqC"/>
</dbReference>
<dbReference type="EMBL" id="JANPWE010000002">
    <property type="protein sequence ID" value="MCR6545260.1"/>
    <property type="molecule type" value="Genomic_DNA"/>
</dbReference>
<proteinExistence type="predicted"/>
<accession>A0ABT1Y534</accession>
<organism evidence="1 2">
    <name type="scientific">Dehalobacterium formicoaceticum</name>
    <dbReference type="NCBI Taxonomy" id="51515"/>
    <lineage>
        <taxon>Bacteria</taxon>
        <taxon>Bacillati</taxon>
        <taxon>Bacillota</taxon>
        <taxon>Clostridia</taxon>
        <taxon>Eubacteriales</taxon>
        <taxon>Peptococcaceae</taxon>
        <taxon>Dehalobacterium</taxon>
    </lineage>
</organism>
<gene>
    <name evidence="1" type="ORF">NVS47_06985</name>
</gene>
<protein>
    <submittedName>
        <fullName evidence="1">WbqC family protein</fullName>
    </submittedName>
</protein>
<dbReference type="RefSeq" id="WP_242965352.1">
    <property type="nucleotide sequence ID" value="NZ_CP022121.1"/>
</dbReference>